<evidence type="ECO:0000259" key="8">
    <source>
        <dbReference type="Pfam" id="PF00501"/>
    </source>
</evidence>
<feature type="domain" description="AMP-dependent synthetase/ligase" evidence="8">
    <location>
        <begin position="35"/>
        <end position="365"/>
    </location>
</feature>
<dbReference type="InterPro" id="IPR020845">
    <property type="entry name" value="AMP-binding_CS"/>
</dbReference>
<dbReference type="Pfam" id="PF00501">
    <property type="entry name" value="AMP-binding"/>
    <property type="match status" value="1"/>
</dbReference>
<organism evidence="9 10">
    <name type="scientific">Orchesella cincta</name>
    <name type="common">Springtail</name>
    <name type="synonym">Podura cincta</name>
    <dbReference type="NCBI Taxonomy" id="48709"/>
    <lineage>
        <taxon>Eukaryota</taxon>
        <taxon>Metazoa</taxon>
        <taxon>Ecdysozoa</taxon>
        <taxon>Arthropoda</taxon>
        <taxon>Hexapoda</taxon>
        <taxon>Collembola</taxon>
        <taxon>Entomobryomorpha</taxon>
        <taxon>Entomobryoidea</taxon>
        <taxon>Orchesellidae</taxon>
        <taxon>Orchesellinae</taxon>
        <taxon>Orchesella</taxon>
    </lineage>
</organism>
<dbReference type="Proteomes" id="UP000094527">
    <property type="component" value="Unassembled WGS sequence"/>
</dbReference>
<evidence type="ECO:0000313" key="10">
    <source>
        <dbReference type="Proteomes" id="UP000094527"/>
    </source>
</evidence>
<keyword evidence="2" id="KW-0436">Ligase</keyword>
<dbReference type="GO" id="GO:0004467">
    <property type="term" value="F:long-chain fatty acid-CoA ligase activity"/>
    <property type="evidence" value="ECO:0007669"/>
    <property type="project" value="TreeGrafter"/>
</dbReference>
<dbReference type="OrthoDB" id="288590at2759"/>
<dbReference type="GO" id="GO:0005324">
    <property type="term" value="F:long-chain fatty acid transmembrane transporter activity"/>
    <property type="evidence" value="ECO:0007669"/>
    <property type="project" value="TreeGrafter"/>
</dbReference>
<dbReference type="PANTHER" id="PTHR43107:SF15">
    <property type="entry name" value="FATTY ACID TRANSPORT PROTEIN 3, ISOFORM A"/>
    <property type="match status" value="1"/>
</dbReference>
<evidence type="ECO:0000256" key="7">
    <source>
        <dbReference type="ARBA" id="ARBA00048666"/>
    </source>
</evidence>
<dbReference type="STRING" id="48709.A0A1D2M380"/>
<evidence type="ECO:0000256" key="4">
    <source>
        <dbReference type="ARBA" id="ARBA00022840"/>
    </source>
</evidence>
<comment type="catalytic activity">
    <reaction evidence="7">
        <text>tetracosanoate + ATP + CoA = tetracosanoyl-CoA + AMP + diphosphate</text>
        <dbReference type="Rhea" id="RHEA:33639"/>
        <dbReference type="ChEBI" id="CHEBI:30616"/>
        <dbReference type="ChEBI" id="CHEBI:31014"/>
        <dbReference type="ChEBI" id="CHEBI:33019"/>
        <dbReference type="ChEBI" id="CHEBI:57287"/>
        <dbReference type="ChEBI" id="CHEBI:65052"/>
        <dbReference type="ChEBI" id="CHEBI:456215"/>
    </reaction>
    <physiologicalReaction direction="left-to-right" evidence="7">
        <dbReference type="Rhea" id="RHEA:33640"/>
    </physiologicalReaction>
</comment>
<gene>
    <name evidence="9" type="ORF">Ocin01_19288</name>
</gene>
<dbReference type="AlphaFoldDB" id="A0A1D2M380"/>
<keyword evidence="4" id="KW-0067">ATP-binding</keyword>
<proteinExistence type="inferred from homology"/>
<sequence>MRLLYTMYGKILFGWIGRRRRNETISKSLDIMTIKEPDRVCYYFGDEVWTFRQLQRLSFRVANHFKAKGFKKGDTVGLSMTNRPEMTAIWIGLGRLGVVTFLINTSLRGDSLEQSVFSVVKCKAYIIGTEMKQNQILWGKNQLGIEGLDFTTTDIGNCLQKAGTQTTILKDEEQPNFLDPLLYVCTSGTTGIPKAVLCSHGRLTFLASAASVLNINEMMTVTYSAAPMYHLSGILGAAWAVIYGAPNVMVVKFSVTNFWQEIKRHNQPTRCQSGGRKAAYNSGMFGSGGMRPETWAKFQERFSVKEFVDLYGSTEGNCTLMSFDLFIQKTGTCGYIPIWMQPIHPIQLIKIDQLTGEIIRDKKTGLAIKCKDGEPGELIGKIVDSIPMSRFDGYTDPVATERELLTMIGDTFRWKAENVATTMVEAVISRLTGLRNNVVYGVKVPGTEGSCGMLSILDLLDGQLDLISLADGMLTSLPFYAIPMFIRLVNPRGNGLDMTGTFKFQKFRLRQDGFDIEKIQDPIFIYSTVTKIYRKLDLPTYKEVMNGNYRF</sequence>
<evidence type="ECO:0000256" key="6">
    <source>
        <dbReference type="ARBA" id="ARBA00041297"/>
    </source>
</evidence>
<dbReference type="Gene3D" id="3.40.50.12780">
    <property type="entry name" value="N-terminal domain of ligase-like"/>
    <property type="match status" value="2"/>
</dbReference>
<dbReference type="SUPFAM" id="SSF56801">
    <property type="entry name" value="Acetyl-CoA synthetase-like"/>
    <property type="match status" value="1"/>
</dbReference>
<evidence type="ECO:0000313" key="9">
    <source>
        <dbReference type="EMBL" id="ODM87394.1"/>
    </source>
</evidence>
<comment type="catalytic activity">
    <reaction evidence="5">
        <text>a very long-chain fatty acid + ATP + CoA = a very long-chain fatty acyl-CoA + AMP + diphosphate</text>
        <dbReference type="Rhea" id="RHEA:54536"/>
        <dbReference type="ChEBI" id="CHEBI:30616"/>
        <dbReference type="ChEBI" id="CHEBI:33019"/>
        <dbReference type="ChEBI" id="CHEBI:57287"/>
        <dbReference type="ChEBI" id="CHEBI:58950"/>
        <dbReference type="ChEBI" id="CHEBI:138261"/>
        <dbReference type="ChEBI" id="CHEBI:456215"/>
    </reaction>
    <physiologicalReaction direction="left-to-right" evidence="5">
        <dbReference type="Rhea" id="RHEA:54537"/>
    </physiologicalReaction>
</comment>
<comment type="caution">
    <text evidence="9">The sequence shown here is derived from an EMBL/GenBank/DDBJ whole genome shotgun (WGS) entry which is preliminary data.</text>
</comment>
<evidence type="ECO:0000256" key="2">
    <source>
        <dbReference type="ARBA" id="ARBA00022598"/>
    </source>
</evidence>
<dbReference type="GO" id="GO:0005886">
    <property type="term" value="C:plasma membrane"/>
    <property type="evidence" value="ECO:0007669"/>
    <property type="project" value="TreeGrafter"/>
</dbReference>
<dbReference type="GO" id="GO:0044539">
    <property type="term" value="P:long-chain fatty acid import into cell"/>
    <property type="evidence" value="ECO:0007669"/>
    <property type="project" value="TreeGrafter"/>
</dbReference>
<dbReference type="GO" id="GO:0005789">
    <property type="term" value="C:endoplasmic reticulum membrane"/>
    <property type="evidence" value="ECO:0007669"/>
    <property type="project" value="TreeGrafter"/>
</dbReference>
<dbReference type="InterPro" id="IPR042099">
    <property type="entry name" value="ANL_N_sf"/>
</dbReference>
<keyword evidence="3" id="KW-0547">Nucleotide-binding</keyword>
<evidence type="ECO:0000256" key="5">
    <source>
        <dbReference type="ARBA" id="ARBA00036527"/>
    </source>
</evidence>
<dbReference type="EMBL" id="LJIJ01005417">
    <property type="protein sequence ID" value="ODM87394.1"/>
    <property type="molecule type" value="Genomic_DNA"/>
</dbReference>
<evidence type="ECO:0000256" key="3">
    <source>
        <dbReference type="ARBA" id="ARBA00022741"/>
    </source>
</evidence>
<evidence type="ECO:0000256" key="1">
    <source>
        <dbReference type="ARBA" id="ARBA00006432"/>
    </source>
</evidence>
<name>A0A1D2M380_ORCCI</name>
<protein>
    <recommendedName>
        <fullName evidence="6">Long-chain-fatty-acid--CoA ligase</fullName>
    </recommendedName>
</protein>
<comment type="similarity">
    <text evidence="1">Belongs to the ATP-dependent AMP-binding enzyme family.</text>
</comment>
<accession>A0A1D2M380</accession>
<dbReference type="InterPro" id="IPR000873">
    <property type="entry name" value="AMP-dep_synth/lig_dom"/>
</dbReference>
<dbReference type="OMA" id="INEMMTV"/>
<dbReference type="PROSITE" id="PS00455">
    <property type="entry name" value="AMP_BINDING"/>
    <property type="match status" value="1"/>
</dbReference>
<keyword evidence="10" id="KW-1185">Reference proteome</keyword>
<dbReference type="GO" id="GO:0005524">
    <property type="term" value="F:ATP binding"/>
    <property type="evidence" value="ECO:0007669"/>
    <property type="project" value="UniProtKB-KW"/>
</dbReference>
<dbReference type="PANTHER" id="PTHR43107">
    <property type="entry name" value="LONG-CHAIN FATTY ACID TRANSPORT PROTEIN"/>
    <property type="match status" value="1"/>
</dbReference>
<reference evidence="9 10" key="1">
    <citation type="journal article" date="2016" name="Genome Biol. Evol.">
        <title>Gene Family Evolution Reflects Adaptation to Soil Environmental Stressors in the Genome of the Collembolan Orchesella cincta.</title>
        <authorList>
            <person name="Faddeeva-Vakhrusheva A."/>
            <person name="Derks M.F."/>
            <person name="Anvar S.Y."/>
            <person name="Agamennone V."/>
            <person name="Suring W."/>
            <person name="Smit S."/>
            <person name="van Straalen N.M."/>
            <person name="Roelofs D."/>
        </authorList>
    </citation>
    <scope>NUCLEOTIDE SEQUENCE [LARGE SCALE GENOMIC DNA]</scope>
    <source>
        <tissue evidence="9">Mixed pool</tissue>
    </source>
</reference>